<keyword evidence="2" id="KW-1185">Reference proteome</keyword>
<dbReference type="SUPFAM" id="SSF54506">
    <property type="entry name" value="Diaminopimelate epimerase-like"/>
    <property type="match status" value="1"/>
</dbReference>
<evidence type="ECO:0000313" key="2">
    <source>
        <dbReference type="Proteomes" id="UP000234331"/>
    </source>
</evidence>
<dbReference type="OrthoDB" id="9788221at2"/>
<dbReference type="RefSeq" id="WP_101833631.1">
    <property type="nucleotide sequence ID" value="NZ_FZMO01000379.1"/>
</dbReference>
<protein>
    <submittedName>
        <fullName evidence="1">Putative epimerase, PhzC/PhzF</fullName>
    </submittedName>
</protein>
<dbReference type="Proteomes" id="UP000234331">
    <property type="component" value="Unassembled WGS sequence"/>
</dbReference>
<gene>
    <name evidence="1" type="ORF">FRACA_440016</name>
</gene>
<accession>A0A2I2KXD6</accession>
<organism evidence="1 2">
    <name type="scientific">Frankia canadensis</name>
    <dbReference type="NCBI Taxonomy" id="1836972"/>
    <lineage>
        <taxon>Bacteria</taxon>
        <taxon>Bacillati</taxon>
        <taxon>Actinomycetota</taxon>
        <taxon>Actinomycetes</taxon>
        <taxon>Frankiales</taxon>
        <taxon>Frankiaceae</taxon>
        <taxon>Frankia</taxon>
    </lineage>
</organism>
<dbReference type="Gene3D" id="3.10.310.10">
    <property type="entry name" value="Diaminopimelate Epimerase, Chain A, domain 1"/>
    <property type="match status" value="2"/>
</dbReference>
<evidence type="ECO:0000313" key="1">
    <source>
        <dbReference type="EMBL" id="SNQ50319.1"/>
    </source>
</evidence>
<dbReference type="AlphaFoldDB" id="A0A2I2KXD6"/>
<proteinExistence type="predicted"/>
<dbReference type="EMBL" id="FZMO01000379">
    <property type="protein sequence ID" value="SNQ50319.1"/>
    <property type="molecule type" value="Genomic_DNA"/>
</dbReference>
<sequence length="237" mass="25057">MTETEVRRLRVFTDETGAAGSLLVVVLDAGKRFPEPDERERIAHGLGLPATVFVDDAEQAELAVYTPGGELPTAGDALVGAAWKLGRILGGHPAVLRPTGGDAASWQDQGRVWVRVPLATVPPWRHRQLADAAAVDALTLPRPVGEDLEQVWAWLDEPAGIVRARAFGSRHGVAEDEACGSATMLLAVTLGRRLTVHHGAGSIVLAAPGPEGFADVGGLVVEDERLVIDDVEGFLAH</sequence>
<reference evidence="1 2" key="1">
    <citation type="submission" date="2017-06" db="EMBL/GenBank/DDBJ databases">
        <authorList>
            <person name="Kim H.J."/>
            <person name="Triplett B.A."/>
        </authorList>
    </citation>
    <scope>NUCLEOTIDE SEQUENCE [LARGE SCALE GENOMIC DNA]</scope>
    <source>
        <strain evidence="1">FRACA_ARgP5</strain>
    </source>
</reference>
<name>A0A2I2KXD6_9ACTN</name>